<dbReference type="EMBL" id="BAABRU010000003">
    <property type="protein sequence ID" value="GAA5527240.1"/>
    <property type="molecule type" value="Genomic_DNA"/>
</dbReference>
<name>A0ABP9WVK1_9CHLR</name>
<sequence>MQRWWLWLEMLVLFGLVPLVLRFVVPARWWFGVLGLAALGAWFWLRRRAVPIGLWQGRLNPLEQGQFWRLLQRFGLASILAVLLVWLWQPTNLFNLPRQQPWLWLMILLAYPIFSVYIQELVFRGLFFERYRELLNERWLLLLSAVLFGWAHIIFRNPYAVLLTLIGGWLFADTYRQTRSLRLVCLEHALYGNLMFTVGLGHYFFSRGLG</sequence>
<feature type="transmembrane region" description="Helical" evidence="1">
    <location>
        <begin position="188"/>
        <end position="205"/>
    </location>
</feature>
<feature type="transmembrane region" description="Helical" evidence="1">
    <location>
        <begin position="5"/>
        <end position="23"/>
    </location>
</feature>
<protein>
    <recommendedName>
        <fullName evidence="2">CAAX prenyl protease 2/Lysostaphin resistance protein A-like domain-containing protein</fullName>
    </recommendedName>
</protein>
<feature type="transmembrane region" description="Helical" evidence="1">
    <location>
        <begin position="67"/>
        <end position="89"/>
    </location>
</feature>
<feature type="transmembrane region" description="Helical" evidence="1">
    <location>
        <begin position="101"/>
        <end position="123"/>
    </location>
</feature>
<accession>A0ABP9WVK1</accession>
<gene>
    <name evidence="3" type="ORF">Hgul01_01024</name>
</gene>
<feature type="transmembrane region" description="Helical" evidence="1">
    <location>
        <begin position="29"/>
        <end position="46"/>
    </location>
</feature>
<organism evidence="3 4">
    <name type="scientific">Herpetosiphon gulosus</name>
    <dbReference type="NCBI Taxonomy" id="1973496"/>
    <lineage>
        <taxon>Bacteria</taxon>
        <taxon>Bacillati</taxon>
        <taxon>Chloroflexota</taxon>
        <taxon>Chloroflexia</taxon>
        <taxon>Herpetosiphonales</taxon>
        <taxon>Herpetosiphonaceae</taxon>
        <taxon>Herpetosiphon</taxon>
    </lineage>
</organism>
<evidence type="ECO:0000256" key="1">
    <source>
        <dbReference type="SAM" id="Phobius"/>
    </source>
</evidence>
<dbReference type="InterPro" id="IPR003675">
    <property type="entry name" value="Rce1/LyrA-like_dom"/>
</dbReference>
<comment type="caution">
    <text evidence="3">The sequence shown here is derived from an EMBL/GenBank/DDBJ whole genome shotgun (WGS) entry which is preliminary data.</text>
</comment>
<dbReference type="Proteomes" id="UP001428290">
    <property type="component" value="Unassembled WGS sequence"/>
</dbReference>
<feature type="domain" description="CAAX prenyl protease 2/Lysostaphin resistance protein A-like" evidence="2">
    <location>
        <begin position="102"/>
        <end position="191"/>
    </location>
</feature>
<proteinExistence type="predicted"/>
<dbReference type="Pfam" id="PF02517">
    <property type="entry name" value="Rce1-like"/>
    <property type="match status" value="1"/>
</dbReference>
<evidence type="ECO:0000259" key="2">
    <source>
        <dbReference type="Pfam" id="PF02517"/>
    </source>
</evidence>
<reference evidence="3 4" key="1">
    <citation type="submission" date="2024-02" db="EMBL/GenBank/DDBJ databases">
        <title>Herpetosiphon gulosus NBRC 112829.</title>
        <authorList>
            <person name="Ichikawa N."/>
            <person name="Katano-Makiyama Y."/>
            <person name="Hidaka K."/>
        </authorList>
    </citation>
    <scope>NUCLEOTIDE SEQUENCE [LARGE SCALE GENOMIC DNA]</scope>
    <source>
        <strain evidence="3 4">NBRC 112829</strain>
    </source>
</reference>
<keyword evidence="1" id="KW-1133">Transmembrane helix</keyword>
<dbReference type="RefSeq" id="WP_345720880.1">
    <property type="nucleotide sequence ID" value="NZ_BAABRU010000003.1"/>
</dbReference>
<evidence type="ECO:0000313" key="4">
    <source>
        <dbReference type="Proteomes" id="UP001428290"/>
    </source>
</evidence>
<keyword evidence="1" id="KW-0472">Membrane</keyword>
<keyword evidence="4" id="KW-1185">Reference proteome</keyword>
<keyword evidence="1" id="KW-0812">Transmembrane</keyword>
<feature type="transmembrane region" description="Helical" evidence="1">
    <location>
        <begin position="159"/>
        <end position="176"/>
    </location>
</feature>
<evidence type="ECO:0000313" key="3">
    <source>
        <dbReference type="EMBL" id="GAA5527240.1"/>
    </source>
</evidence>